<evidence type="ECO:0000313" key="1">
    <source>
        <dbReference type="EMBL" id="KAL2064047.1"/>
    </source>
</evidence>
<evidence type="ECO:0000313" key="2">
    <source>
        <dbReference type="Proteomes" id="UP001595075"/>
    </source>
</evidence>
<organism evidence="1 2">
    <name type="scientific">Oculimacula yallundae</name>
    <dbReference type="NCBI Taxonomy" id="86028"/>
    <lineage>
        <taxon>Eukaryota</taxon>
        <taxon>Fungi</taxon>
        <taxon>Dikarya</taxon>
        <taxon>Ascomycota</taxon>
        <taxon>Pezizomycotina</taxon>
        <taxon>Leotiomycetes</taxon>
        <taxon>Helotiales</taxon>
        <taxon>Ploettnerulaceae</taxon>
        <taxon>Oculimacula</taxon>
    </lineage>
</organism>
<keyword evidence="2" id="KW-1185">Reference proteome</keyword>
<dbReference type="EMBL" id="JAZHXI010000014">
    <property type="protein sequence ID" value="KAL2064047.1"/>
    <property type="molecule type" value="Genomic_DNA"/>
</dbReference>
<proteinExistence type="predicted"/>
<gene>
    <name evidence="1" type="ORF">VTL71DRAFT_4541</name>
</gene>
<protein>
    <submittedName>
        <fullName evidence="1">Uncharacterized protein</fullName>
    </submittedName>
</protein>
<name>A0ABR4C2Y0_9HELO</name>
<accession>A0ABR4C2Y0</accession>
<dbReference type="Proteomes" id="UP001595075">
    <property type="component" value="Unassembled WGS sequence"/>
</dbReference>
<comment type="caution">
    <text evidence="1">The sequence shown here is derived from an EMBL/GenBank/DDBJ whole genome shotgun (WGS) entry which is preliminary data.</text>
</comment>
<reference evidence="1 2" key="1">
    <citation type="journal article" date="2024" name="Commun. Biol.">
        <title>Comparative genomic analysis of thermophilic fungi reveals convergent evolutionary adaptations and gene losses.</title>
        <authorList>
            <person name="Steindorff A.S."/>
            <person name="Aguilar-Pontes M.V."/>
            <person name="Robinson A.J."/>
            <person name="Andreopoulos B."/>
            <person name="LaButti K."/>
            <person name="Kuo A."/>
            <person name="Mondo S."/>
            <person name="Riley R."/>
            <person name="Otillar R."/>
            <person name="Haridas S."/>
            <person name="Lipzen A."/>
            <person name="Grimwood J."/>
            <person name="Schmutz J."/>
            <person name="Clum A."/>
            <person name="Reid I.D."/>
            <person name="Moisan M.C."/>
            <person name="Butler G."/>
            <person name="Nguyen T.T.M."/>
            <person name="Dewar K."/>
            <person name="Conant G."/>
            <person name="Drula E."/>
            <person name="Henrissat B."/>
            <person name="Hansel C."/>
            <person name="Singer S."/>
            <person name="Hutchinson M.I."/>
            <person name="de Vries R.P."/>
            <person name="Natvig D.O."/>
            <person name="Powell A.J."/>
            <person name="Tsang A."/>
            <person name="Grigoriev I.V."/>
        </authorList>
    </citation>
    <scope>NUCLEOTIDE SEQUENCE [LARGE SCALE GENOMIC DNA]</scope>
    <source>
        <strain evidence="1 2">CBS 494.80</strain>
    </source>
</reference>
<sequence>MKRSEKHCKPIPLTLRFFSVGKHPGNLKVKFKNRFSFILGTASTSDSPAAFPSSLLVCISLPTTSNIYLVTTTQLLSLPHMNL</sequence>